<dbReference type="Proteomes" id="UP000499080">
    <property type="component" value="Unassembled WGS sequence"/>
</dbReference>
<accession>A0A4Y2ANX9</accession>
<reference evidence="1 2" key="1">
    <citation type="journal article" date="2019" name="Sci. Rep.">
        <title>Orb-weaving spider Araneus ventricosus genome elucidates the spidroin gene catalogue.</title>
        <authorList>
            <person name="Kono N."/>
            <person name="Nakamura H."/>
            <person name="Ohtoshi R."/>
            <person name="Moran D.A.P."/>
            <person name="Shinohara A."/>
            <person name="Yoshida Y."/>
            <person name="Fujiwara M."/>
            <person name="Mori M."/>
            <person name="Tomita M."/>
            <person name="Arakawa K."/>
        </authorList>
    </citation>
    <scope>NUCLEOTIDE SEQUENCE [LARGE SCALE GENOMIC DNA]</scope>
</reference>
<sequence length="172" mass="20488">MNRTSNNSVTRKKWTAVRKSMYYKIFVTDFTPQKATFARNSEWRNKLTGGIKYEFDVHQTSKLNMREVRNEKKKNKELPVLLFDLQNVIPTLHVNISFLFYLRKLNAYNLNAYHTPTRQVFCALWSEKLYDHARNDIASAFHKIPTILMEENDITELITWSDSYIFSRIILK</sequence>
<keyword evidence="2" id="KW-1185">Reference proteome</keyword>
<organism evidence="1 2">
    <name type="scientific">Araneus ventricosus</name>
    <name type="common">Orbweaver spider</name>
    <name type="synonym">Epeira ventricosa</name>
    <dbReference type="NCBI Taxonomy" id="182803"/>
    <lineage>
        <taxon>Eukaryota</taxon>
        <taxon>Metazoa</taxon>
        <taxon>Ecdysozoa</taxon>
        <taxon>Arthropoda</taxon>
        <taxon>Chelicerata</taxon>
        <taxon>Arachnida</taxon>
        <taxon>Araneae</taxon>
        <taxon>Araneomorphae</taxon>
        <taxon>Entelegynae</taxon>
        <taxon>Araneoidea</taxon>
        <taxon>Araneidae</taxon>
        <taxon>Araneus</taxon>
    </lineage>
</organism>
<evidence type="ECO:0000313" key="2">
    <source>
        <dbReference type="Proteomes" id="UP000499080"/>
    </source>
</evidence>
<protein>
    <submittedName>
        <fullName evidence="1">Uncharacterized protein</fullName>
    </submittedName>
</protein>
<dbReference type="EMBL" id="BGPR01000026">
    <property type="protein sequence ID" value="GBL81602.1"/>
    <property type="molecule type" value="Genomic_DNA"/>
</dbReference>
<dbReference type="AlphaFoldDB" id="A0A4Y2ANX9"/>
<gene>
    <name evidence="1" type="ORF">AVEN_93400_1</name>
</gene>
<comment type="caution">
    <text evidence="1">The sequence shown here is derived from an EMBL/GenBank/DDBJ whole genome shotgun (WGS) entry which is preliminary data.</text>
</comment>
<name>A0A4Y2ANX9_ARAVE</name>
<evidence type="ECO:0000313" key="1">
    <source>
        <dbReference type="EMBL" id="GBL81602.1"/>
    </source>
</evidence>
<proteinExistence type="predicted"/>